<organism evidence="8 9">
    <name type="scientific">Nesterenkonia rhizosphaerae</name>
    <dbReference type="NCBI Taxonomy" id="1348272"/>
    <lineage>
        <taxon>Bacteria</taxon>
        <taxon>Bacillati</taxon>
        <taxon>Actinomycetota</taxon>
        <taxon>Actinomycetes</taxon>
        <taxon>Micrococcales</taxon>
        <taxon>Micrococcaceae</taxon>
        <taxon>Nesterenkonia</taxon>
    </lineage>
</organism>
<name>A0ABP9G1T2_9MICC</name>
<keyword evidence="2" id="KW-1003">Cell membrane</keyword>
<keyword evidence="5 6" id="KW-0472">Membrane</keyword>
<evidence type="ECO:0000313" key="9">
    <source>
        <dbReference type="Proteomes" id="UP001500368"/>
    </source>
</evidence>
<evidence type="ECO:0000256" key="6">
    <source>
        <dbReference type="SAM" id="Phobius"/>
    </source>
</evidence>
<protein>
    <submittedName>
        <fullName evidence="8">Type II secretion system F family protein</fullName>
    </submittedName>
</protein>
<evidence type="ECO:0000256" key="4">
    <source>
        <dbReference type="ARBA" id="ARBA00022989"/>
    </source>
</evidence>
<proteinExistence type="predicted"/>
<feature type="transmembrane region" description="Helical" evidence="6">
    <location>
        <begin position="6"/>
        <end position="26"/>
    </location>
</feature>
<evidence type="ECO:0000259" key="7">
    <source>
        <dbReference type="Pfam" id="PF00482"/>
    </source>
</evidence>
<feature type="domain" description="Type II secretion system protein GspF" evidence="7">
    <location>
        <begin position="119"/>
        <end position="242"/>
    </location>
</feature>
<evidence type="ECO:0000256" key="2">
    <source>
        <dbReference type="ARBA" id="ARBA00022475"/>
    </source>
</evidence>
<reference evidence="9" key="1">
    <citation type="journal article" date="2019" name="Int. J. Syst. Evol. Microbiol.">
        <title>The Global Catalogue of Microorganisms (GCM) 10K type strain sequencing project: providing services to taxonomists for standard genome sequencing and annotation.</title>
        <authorList>
            <consortium name="The Broad Institute Genomics Platform"/>
            <consortium name="The Broad Institute Genome Sequencing Center for Infectious Disease"/>
            <person name="Wu L."/>
            <person name="Ma J."/>
        </authorList>
    </citation>
    <scope>NUCLEOTIDE SEQUENCE [LARGE SCALE GENOMIC DNA]</scope>
    <source>
        <strain evidence="9">JCM 19129</strain>
    </source>
</reference>
<dbReference type="Proteomes" id="UP001500368">
    <property type="component" value="Unassembled WGS sequence"/>
</dbReference>
<keyword evidence="9" id="KW-1185">Reference proteome</keyword>
<keyword evidence="4 6" id="KW-1133">Transmembrane helix</keyword>
<gene>
    <name evidence="8" type="ORF">GCM10025790_18800</name>
</gene>
<comment type="caution">
    <text evidence="8">The sequence shown here is derived from an EMBL/GenBank/DDBJ whole genome shotgun (WGS) entry which is preliminary data.</text>
</comment>
<dbReference type="PANTHER" id="PTHR35007">
    <property type="entry name" value="INTEGRAL MEMBRANE PROTEIN-RELATED"/>
    <property type="match status" value="1"/>
</dbReference>
<evidence type="ECO:0000313" key="8">
    <source>
        <dbReference type="EMBL" id="GAA4922257.1"/>
    </source>
</evidence>
<accession>A0ABP9G1T2</accession>
<feature type="transmembrane region" description="Helical" evidence="6">
    <location>
        <begin position="54"/>
        <end position="74"/>
    </location>
</feature>
<feature type="transmembrane region" description="Helical" evidence="6">
    <location>
        <begin position="80"/>
        <end position="99"/>
    </location>
</feature>
<dbReference type="EMBL" id="BAABLW010000007">
    <property type="protein sequence ID" value="GAA4922257.1"/>
    <property type="molecule type" value="Genomic_DNA"/>
</dbReference>
<evidence type="ECO:0000256" key="5">
    <source>
        <dbReference type="ARBA" id="ARBA00023136"/>
    </source>
</evidence>
<dbReference type="Pfam" id="PF00482">
    <property type="entry name" value="T2SSF"/>
    <property type="match status" value="1"/>
</dbReference>
<keyword evidence="3 6" id="KW-0812">Transmembrane</keyword>
<dbReference type="PANTHER" id="PTHR35007:SF2">
    <property type="entry name" value="PILUS ASSEMBLE PROTEIN"/>
    <property type="match status" value="1"/>
</dbReference>
<sequence length="290" mass="31095">MSSTFWIALALGVSLGTGGVLILLSFTPKTPRKRVSPGTSRLRRLLDEAGQSRLPVSAFLTAVVLSAGVTFFLVYALTRAAPIAACLAIFASLGPWAALRWQGRRRRAQLAQVWPDVVDHLRSAIRSGLSLPEGLIQLSHSGPEPLRAPFAEFARDWRAGQPMATALAKLKDRLADPVGDRIILALQITRELGGSDLGRLLNTLSEVLRDAAKTRSELEARQSWTVNAAKLAVAAPWLVVLLLGTQPAAAEAYRGAQGMLVLGAGLVVSLVCYRIMLRIGALPQEGRVLA</sequence>
<feature type="transmembrane region" description="Helical" evidence="6">
    <location>
        <begin position="256"/>
        <end position="277"/>
    </location>
</feature>
<evidence type="ECO:0000256" key="1">
    <source>
        <dbReference type="ARBA" id="ARBA00004651"/>
    </source>
</evidence>
<dbReference type="InterPro" id="IPR018076">
    <property type="entry name" value="T2SS_GspF_dom"/>
</dbReference>
<comment type="subcellular location">
    <subcellularLocation>
        <location evidence="1">Cell membrane</location>
        <topology evidence="1">Multi-pass membrane protein</topology>
    </subcellularLocation>
</comment>
<dbReference type="InterPro" id="IPR042094">
    <property type="entry name" value="T2SS_GspF_sf"/>
</dbReference>
<feature type="transmembrane region" description="Helical" evidence="6">
    <location>
        <begin position="224"/>
        <end position="244"/>
    </location>
</feature>
<evidence type="ECO:0000256" key="3">
    <source>
        <dbReference type="ARBA" id="ARBA00022692"/>
    </source>
</evidence>
<dbReference type="Gene3D" id="1.20.81.30">
    <property type="entry name" value="Type II secretion system (T2SS), domain F"/>
    <property type="match status" value="1"/>
</dbReference>